<sequence length="168" mass="19697">MIFMMKPIYEDITLDEVDIHKEILEDITSDEEGLVADEDLEDITSEEEKEEKTLDEQEGTNLDYDDHENEKYKTHTAYGSDEEEIYEIAQIGSQVVINTFVADEFLELGIHNAHPYLKHNDFLKDKRCIIQIHDDDNLCFARALLVARAYIHKKDPNTVYKWENPLNF</sequence>
<accession>A0A915JU32</accession>
<proteinExistence type="predicted"/>
<keyword evidence="2" id="KW-1185">Reference proteome</keyword>
<dbReference type="WBParaSite" id="nRc.2.0.1.t29776-RA">
    <property type="protein sequence ID" value="nRc.2.0.1.t29776-RA"/>
    <property type="gene ID" value="nRc.2.0.1.g29776"/>
</dbReference>
<evidence type="ECO:0000313" key="2">
    <source>
        <dbReference type="Proteomes" id="UP000887565"/>
    </source>
</evidence>
<reference evidence="3" key="1">
    <citation type="submission" date="2022-11" db="UniProtKB">
        <authorList>
            <consortium name="WormBaseParasite"/>
        </authorList>
    </citation>
    <scope>IDENTIFICATION</scope>
</reference>
<name>A0A915JU32_ROMCU</name>
<feature type="compositionally biased region" description="Acidic residues" evidence="1">
    <location>
        <begin position="30"/>
        <end position="49"/>
    </location>
</feature>
<evidence type="ECO:0000256" key="1">
    <source>
        <dbReference type="SAM" id="MobiDB-lite"/>
    </source>
</evidence>
<organism evidence="2 3">
    <name type="scientific">Romanomermis culicivorax</name>
    <name type="common">Nematode worm</name>
    <dbReference type="NCBI Taxonomy" id="13658"/>
    <lineage>
        <taxon>Eukaryota</taxon>
        <taxon>Metazoa</taxon>
        <taxon>Ecdysozoa</taxon>
        <taxon>Nematoda</taxon>
        <taxon>Enoplea</taxon>
        <taxon>Dorylaimia</taxon>
        <taxon>Mermithida</taxon>
        <taxon>Mermithoidea</taxon>
        <taxon>Mermithidae</taxon>
        <taxon>Romanomermis</taxon>
    </lineage>
</organism>
<dbReference type="Proteomes" id="UP000887565">
    <property type="component" value="Unplaced"/>
</dbReference>
<dbReference type="AlphaFoldDB" id="A0A915JU32"/>
<evidence type="ECO:0000313" key="3">
    <source>
        <dbReference type="WBParaSite" id="nRc.2.0.1.t29776-RA"/>
    </source>
</evidence>
<protein>
    <submittedName>
        <fullName evidence="3">Uncharacterized protein</fullName>
    </submittedName>
</protein>
<feature type="region of interest" description="Disordered" evidence="1">
    <location>
        <begin position="30"/>
        <end position="71"/>
    </location>
</feature>